<dbReference type="Proteomes" id="UP001365542">
    <property type="component" value="Unassembled WGS sequence"/>
</dbReference>
<dbReference type="InterPro" id="IPR001129">
    <property type="entry name" value="Membr-assoc_MAPEG"/>
</dbReference>
<gene>
    <name evidence="6" type="ORF">TWF694_009025</name>
</gene>
<dbReference type="EMBL" id="JAVHJO010000005">
    <property type="protein sequence ID" value="KAK6540208.1"/>
    <property type="molecule type" value="Genomic_DNA"/>
</dbReference>
<reference evidence="6 7" key="1">
    <citation type="submission" date="2019-10" db="EMBL/GenBank/DDBJ databases">
        <authorList>
            <person name="Palmer J.M."/>
        </authorList>
    </citation>
    <scope>NUCLEOTIDE SEQUENCE [LARGE SCALE GENOMIC DNA]</scope>
    <source>
        <strain evidence="6 7">TWF694</strain>
    </source>
</reference>
<evidence type="ECO:0000256" key="2">
    <source>
        <dbReference type="ARBA" id="ARBA00022692"/>
    </source>
</evidence>
<keyword evidence="2 5" id="KW-0812">Transmembrane</keyword>
<sequence length="149" mass="16152">MAYNYSYLSIIAAWAVAITCHPIGVLTINLSGTNAKFDNANPRNQWDKLKAKLPNDVYAKAQRSHAAASNGLEALGYWGLAVLAANQASVPVDTINKHALVFLALRVVYNVLYINISSLRMSSFRSAVWGLGIATTTSLLWKASQALNV</sequence>
<evidence type="ECO:0000313" key="7">
    <source>
        <dbReference type="Proteomes" id="UP001365542"/>
    </source>
</evidence>
<evidence type="ECO:0000256" key="1">
    <source>
        <dbReference type="ARBA" id="ARBA00004370"/>
    </source>
</evidence>
<accession>A0AAV9XE81</accession>
<evidence type="ECO:0000313" key="6">
    <source>
        <dbReference type="EMBL" id="KAK6540208.1"/>
    </source>
</evidence>
<dbReference type="PANTHER" id="PTHR35371:SF1">
    <property type="entry name" value="BLR7753 PROTEIN"/>
    <property type="match status" value="1"/>
</dbReference>
<evidence type="ECO:0000256" key="5">
    <source>
        <dbReference type="SAM" id="Phobius"/>
    </source>
</evidence>
<keyword evidence="3 5" id="KW-1133">Transmembrane helix</keyword>
<evidence type="ECO:0000256" key="4">
    <source>
        <dbReference type="ARBA" id="ARBA00023136"/>
    </source>
</evidence>
<keyword evidence="7" id="KW-1185">Reference proteome</keyword>
<dbReference type="PANTHER" id="PTHR35371">
    <property type="entry name" value="INNER MEMBRANE PROTEIN"/>
    <property type="match status" value="1"/>
</dbReference>
<dbReference type="GO" id="GO:0016020">
    <property type="term" value="C:membrane"/>
    <property type="evidence" value="ECO:0007669"/>
    <property type="project" value="UniProtKB-SubCell"/>
</dbReference>
<dbReference type="Pfam" id="PF01124">
    <property type="entry name" value="MAPEG"/>
    <property type="match status" value="1"/>
</dbReference>
<name>A0AAV9XE81_9PEZI</name>
<feature type="transmembrane region" description="Helical" evidence="5">
    <location>
        <begin position="7"/>
        <end position="28"/>
    </location>
</feature>
<dbReference type="AlphaFoldDB" id="A0AAV9XE81"/>
<keyword evidence="4 5" id="KW-0472">Membrane</keyword>
<comment type="subcellular location">
    <subcellularLocation>
        <location evidence="1">Membrane</location>
    </subcellularLocation>
</comment>
<dbReference type="Gene3D" id="1.20.120.550">
    <property type="entry name" value="Membrane associated eicosanoid/glutathione metabolism-like domain"/>
    <property type="match status" value="1"/>
</dbReference>
<protein>
    <submittedName>
        <fullName evidence="6">Uncharacterized protein</fullName>
    </submittedName>
</protein>
<dbReference type="InterPro" id="IPR023352">
    <property type="entry name" value="MAPEG-like_dom_sf"/>
</dbReference>
<dbReference type="SUPFAM" id="SSF161084">
    <property type="entry name" value="MAPEG domain-like"/>
    <property type="match status" value="1"/>
</dbReference>
<proteinExistence type="predicted"/>
<organism evidence="6 7">
    <name type="scientific">Orbilia ellipsospora</name>
    <dbReference type="NCBI Taxonomy" id="2528407"/>
    <lineage>
        <taxon>Eukaryota</taxon>
        <taxon>Fungi</taxon>
        <taxon>Dikarya</taxon>
        <taxon>Ascomycota</taxon>
        <taxon>Pezizomycotina</taxon>
        <taxon>Orbiliomycetes</taxon>
        <taxon>Orbiliales</taxon>
        <taxon>Orbiliaceae</taxon>
        <taxon>Orbilia</taxon>
    </lineage>
</organism>
<evidence type="ECO:0000256" key="3">
    <source>
        <dbReference type="ARBA" id="ARBA00022989"/>
    </source>
</evidence>
<comment type="caution">
    <text evidence="6">The sequence shown here is derived from an EMBL/GenBank/DDBJ whole genome shotgun (WGS) entry which is preliminary data.</text>
</comment>